<dbReference type="FunFam" id="3.40.1390.30:FF:000001">
    <property type="entry name" value="GTP cyclohydrolase 1 type 2"/>
    <property type="match status" value="1"/>
</dbReference>
<reference evidence="13" key="1">
    <citation type="journal article" date="2004" name="Nature">
        <title>Genome duplication in the teleost fish Tetraodon nigroviridis reveals the early vertebrate proto-karyotype.</title>
        <authorList>
            <person name="Jaillon O."/>
            <person name="Aury J.-M."/>
            <person name="Brunet F."/>
            <person name="Petit J.-L."/>
            <person name="Stange-Thomann N."/>
            <person name="Mauceli E."/>
            <person name="Bouneau L."/>
            <person name="Fischer C."/>
            <person name="Ozouf-Costaz C."/>
            <person name="Bernot A."/>
            <person name="Nicaud S."/>
            <person name="Jaffe D."/>
            <person name="Fisher S."/>
            <person name="Lutfalla G."/>
            <person name="Dossat C."/>
            <person name="Segurens B."/>
            <person name="Dasilva C."/>
            <person name="Salanoubat M."/>
            <person name="Levy M."/>
            <person name="Boudet N."/>
            <person name="Castellano S."/>
            <person name="Anthouard V."/>
            <person name="Jubin C."/>
            <person name="Castelli V."/>
            <person name="Katinka M."/>
            <person name="Vacherie B."/>
            <person name="Biemont C."/>
            <person name="Skalli Z."/>
            <person name="Cattolico L."/>
            <person name="Poulain J."/>
            <person name="De Berardinis V."/>
            <person name="Cruaud C."/>
            <person name="Duprat S."/>
            <person name="Brottier P."/>
            <person name="Coutanceau J.-P."/>
            <person name="Gouzy J."/>
            <person name="Parra G."/>
            <person name="Lardier G."/>
            <person name="Chapple C."/>
            <person name="McKernan K.J."/>
            <person name="McEwan P."/>
            <person name="Bosak S."/>
            <person name="Kellis M."/>
            <person name="Volff J.-N."/>
            <person name="Guigo R."/>
            <person name="Zody M.C."/>
            <person name="Mesirov J."/>
            <person name="Lindblad-Toh K."/>
            <person name="Birren B."/>
            <person name="Nusbaum C."/>
            <person name="Kahn D."/>
            <person name="Robinson-Rechavi M."/>
            <person name="Laudet V."/>
            <person name="Schachter V."/>
            <person name="Quetier F."/>
            <person name="Saurin W."/>
            <person name="Scarpelli C."/>
            <person name="Wincker P."/>
            <person name="Lander E.S."/>
            <person name="Weissenbach J."/>
            <person name="Roest Crollius H."/>
        </authorList>
    </citation>
    <scope>NUCLEOTIDE SEQUENCE [LARGE SCALE GENOMIC DNA]</scope>
</reference>
<feature type="region of interest" description="Disordered" evidence="11">
    <location>
        <begin position="185"/>
        <end position="205"/>
    </location>
</feature>
<keyword evidence="3 9" id="KW-0963">Cytoplasm</keyword>
<dbReference type="NCBIfam" id="TIGR00486">
    <property type="entry name" value="YbgI_SA1388"/>
    <property type="match status" value="1"/>
</dbReference>
<dbReference type="PANTHER" id="PTHR13799:SF13">
    <property type="entry name" value="NIF3-LIKE PROTEIN 1"/>
    <property type="match status" value="1"/>
</dbReference>
<dbReference type="Ensembl" id="ENSTNIT00000018496.1">
    <property type="protein sequence ID" value="ENSTNIP00000018271.1"/>
    <property type="gene ID" value="ENSTNIG00000015213.1"/>
</dbReference>
<feature type="binding site" evidence="10">
    <location>
        <position position="126"/>
    </location>
    <ligand>
        <name>a divalent metal cation</name>
        <dbReference type="ChEBI" id="CHEBI:60240"/>
        <label>1</label>
    </ligand>
</feature>
<dbReference type="InterPro" id="IPR017222">
    <property type="entry name" value="DUF34/NIF3_animal"/>
</dbReference>
<name>H3DCM8_TETNG</name>
<evidence type="ECO:0000256" key="3">
    <source>
        <dbReference type="ARBA" id="ARBA00022490"/>
    </source>
</evidence>
<keyword evidence="5" id="KW-0007">Acetylation</keyword>
<dbReference type="GeneTree" id="ENSGT00390000003590"/>
<dbReference type="PIRSF" id="PIRSF037490">
    <property type="entry name" value="UCP037490_NIF3_euk"/>
    <property type="match status" value="1"/>
</dbReference>
<comment type="subunit">
    <text evidence="8 9">Homodimer. Interacts with COPS2. Interacts with THOC7.</text>
</comment>
<evidence type="ECO:0000256" key="11">
    <source>
        <dbReference type="SAM" id="MobiDB-lite"/>
    </source>
</evidence>
<keyword evidence="4" id="KW-0597">Phosphoprotein</keyword>
<sequence>LRSPLPRSCSRRLSHSALRPDPMDLKEVVQVMEQLAPLSLAEPWDNVGLLVEPSKCRPVKTVLLTNDLTPAVMEEAEAMGCDLIVSYHPPLFRPVKRLVQKDWKQRLAVRAIESGIAIFSPHTSWDSVKGGVNDWLVGGLGKSSGQVCVLSQALSTSSGHKLEFTVRSLEELDAVMEDLKSCNSGAGLQHSSCSKKPGKPRQTNSIVTCSDSALGPSVQALSRHNAPSSSLKVVKLEAPPLLGHGQGRLSILDDPVTVETAIQKTKTHLGLTHLRLALGVGKTLDSSISTVAVCAGSGASVLSGVKADLYITGEMSHHEVLDAVAKGTSVILCDHSNSERGFLSVFRERLTVRLPDSVAVVVSKVDRDPLEVV</sequence>
<keyword evidence="13" id="KW-1185">Reference proteome</keyword>
<dbReference type="STRING" id="99883.ENSTNIP00000018271"/>
<feature type="binding site" evidence="10">
    <location>
        <position position="335"/>
    </location>
    <ligand>
        <name>a divalent metal cation</name>
        <dbReference type="ChEBI" id="CHEBI:60240"/>
        <label>1</label>
    </ligand>
</feature>
<dbReference type="HOGENOM" id="CLU_037423_0_0_1"/>
<dbReference type="GO" id="GO:0005634">
    <property type="term" value="C:nucleus"/>
    <property type="evidence" value="ECO:0007669"/>
    <property type="project" value="UniProtKB-SubCell"/>
</dbReference>
<dbReference type="InParanoid" id="H3DCM8"/>
<evidence type="ECO:0000256" key="2">
    <source>
        <dbReference type="ARBA" id="ARBA00019069"/>
    </source>
</evidence>
<evidence type="ECO:0000256" key="6">
    <source>
        <dbReference type="ARBA" id="ARBA00023242"/>
    </source>
</evidence>
<organism evidence="12 13">
    <name type="scientific">Tetraodon nigroviridis</name>
    <name type="common">Spotted green pufferfish</name>
    <name type="synonym">Chelonodon nigroviridis</name>
    <dbReference type="NCBI Taxonomy" id="99883"/>
    <lineage>
        <taxon>Eukaryota</taxon>
        <taxon>Metazoa</taxon>
        <taxon>Chordata</taxon>
        <taxon>Craniata</taxon>
        <taxon>Vertebrata</taxon>
        <taxon>Euteleostomi</taxon>
        <taxon>Actinopterygii</taxon>
        <taxon>Neopterygii</taxon>
        <taxon>Teleostei</taxon>
        <taxon>Neoteleostei</taxon>
        <taxon>Acanthomorphata</taxon>
        <taxon>Eupercaria</taxon>
        <taxon>Tetraodontiformes</taxon>
        <taxon>Tetradontoidea</taxon>
        <taxon>Tetraodontidae</taxon>
        <taxon>Tetraodon</taxon>
    </lineage>
</organism>
<comment type="function">
    <text evidence="7 9">May function as a transcriptional corepressor through its interaction with COPS2, negatively regulating the expression of genes involved in neuronal differentiation.</text>
</comment>
<comment type="similarity">
    <text evidence="1 9">Belongs to the GTP cyclohydrolase I type 2/NIF3 family.</text>
</comment>
<evidence type="ECO:0000313" key="13">
    <source>
        <dbReference type="Proteomes" id="UP000007303"/>
    </source>
</evidence>
<feature type="compositionally biased region" description="Polar residues" evidence="11">
    <location>
        <begin position="185"/>
        <end position="194"/>
    </location>
</feature>
<dbReference type="InterPro" id="IPR002678">
    <property type="entry name" value="DUF34/NIF3"/>
</dbReference>
<accession>H3DCM8</accession>
<dbReference type="FunFam" id="3.40.1390.30:FF:000004">
    <property type="entry name" value="NIF3-like protein 1"/>
    <property type="match status" value="1"/>
</dbReference>
<comment type="subcellular location">
    <subcellularLocation>
        <location evidence="9">Cytoplasm</location>
    </subcellularLocation>
    <subcellularLocation>
        <location evidence="9">Nucleus</location>
    </subcellularLocation>
</comment>
<evidence type="ECO:0000256" key="5">
    <source>
        <dbReference type="ARBA" id="ARBA00022990"/>
    </source>
</evidence>
<dbReference type="Pfam" id="PF01784">
    <property type="entry name" value="DUF34_NIF3"/>
    <property type="match status" value="1"/>
</dbReference>
<evidence type="ECO:0000256" key="8">
    <source>
        <dbReference type="ARBA" id="ARBA00062046"/>
    </source>
</evidence>
<dbReference type="PANTHER" id="PTHR13799">
    <property type="entry name" value="NGG1 INTERACTING FACTOR 3"/>
    <property type="match status" value="1"/>
</dbReference>
<protein>
    <recommendedName>
        <fullName evidence="2 9">NIF3-like protein 1</fullName>
    </recommendedName>
</protein>
<evidence type="ECO:0000256" key="4">
    <source>
        <dbReference type="ARBA" id="ARBA00022553"/>
    </source>
</evidence>
<dbReference type="Proteomes" id="UP000007303">
    <property type="component" value="Unassembled WGS sequence"/>
</dbReference>
<keyword evidence="10" id="KW-0479">Metal-binding</keyword>
<evidence type="ECO:0000256" key="10">
    <source>
        <dbReference type="PIRSR" id="PIRSR602678-1"/>
    </source>
</evidence>
<evidence type="ECO:0000256" key="7">
    <source>
        <dbReference type="ARBA" id="ARBA00059551"/>
    </source>
</evidence>
<evidence type="ECO:0000256" key="1">
    <source>
        <dbReference type="ARBA" id="ARBA00006964"/>
    </source>
</evidence>
<reference evidence="12" key="3">
    <citation type="submission" date="2025-09" db="UniProtKB">
        <authorList>
            <consortium name="Ensembl"/>
        </authorList>
    </citation>
    <scope>IDENTIFICATION</scope>
</reference>
<feature type="binding site" evidence="10">
    <location>
        <position position="88"/>
    </location>
    <ligand>
        <name>a divalent metal cation</name>
        <dbReference type="ChEBI" id="CHEBI:60240"/>
        <label>1</label>
    </ligand>
</feature>
<dbReference type="GO" id="GO:0046872">
    <property type="term" value="F:metal ion binding"/>
    <property type="evidence" value="ECO:0007669"/>
    <property type="project" value="UniProtKB-KW"/>
</dbReference>
<dbReference type="GO" id="GO:0006355">
    <property type="term" value="P:regulation of DNA-templated transcription"/>
    <property type="evidence" value="ECO:0007669"/>
    <property type="project" value="UniProtKB-ARBA"/>
</dbReference>
<dbReference type="OMA" id="KYHEFFD"/>
<evidence type="ECO:0000256" key="9">
    <source>
        <dbReference type="PIRNR" id="PIRNR037490"/>
    </source>
</evidence>
<reference evidence="12" key="2">
    <citation type="submission" date="2025-08" db="UniProtKB">
        <authorList>
            <consortium name="Ensembl"/>
        </authorList>
    </citation>
    <scope>IDENTIFICATION</scope>
</reference>
<keyword evidence="6 9" id="KW-0539">Nucleus</keyword>
<evidence type="ECO:0000313" key="12">
    <source>
        <dbReference type="Ensembl" id="ENSTNIP00000018271.1"/>
    </source>
</evidence>
<dbReference type="AlphaFoldDB" id="H3DCM8"/>
<dbReference type="Gene3D" id="3.40.1390.30">
    <property type="entry name" value="NIF3 (NGG1p interacting factor 3)-like"/>
    <property type="match status" value="2"/>
</dbReference>
<dbReference type="SUPFAM" id="SSF102705">
    <property type="entry name" value="NIF3 (NGG1p interacting factor 3)-like"/>
    <property type="match status" value="1"/>
</dbReference>
<proteinExistence type="inferred from homology"/>
<dbReference type="InterPro" id="IPR036069">
    <property type="entry name" value="DUF34/NIF3_sf"/>
</dbReference>
<feature type="binding site" evidence="10">
    <location>
        <position position="339"/>
    </location>
    <ligand>
        <name>a divalent metal cation</name>
        <dbReference type="ChEBI" id="CHEBI:60240"/>
        <label>1</label>
    </ligand>
</feature>
<dbReference type="GO" id="GO:0005739">
    <property type="term" value="C:mitochondrion"/>
    <property type="evidence" value="ECO:0007669"/>
    <property type="project" value="TreeGrafter"/>
</dbReference>